<feature type="region of interest" description="Disordered" evidence="2">
    <location>
        <begin position="58"/>
        <end position="89"/>
    </location>
</feature>
<keyword evidence="1" id="KW-0597">Phosphoprotein</keyword>
<dbReference type="Pfam" id="PF15336">
    <property type="entry name" value="Auts2"/>
    <property type="match status" value="1"/>
</dbReference>
<name>A0AAD3MET1_LATJO</name>
<sequence length="89" mass="9218">MNGKLDLFSDPPAPGVFPGFPCPHDLATLFSSTGSATAPSPRPCPTPQRLPASLAIWQPPSDQSHSTPVSGSGSSIQALTLQDYQAEEG</sequence>
<evidence type="ECO:0000313" key="4">
    <source>
        <dbReference type="Proteomes" id="UP001279410"/>
    </source>
</evidence>
<proteinExistence type="predicted"/>
<keyword evidence="4" id="KW-1185">Reference proteome</keyword>
<dbReference type="Proteomes" id="UP001279410">
    <property type="component" value="Unassembled WGS sequence"/>
</dbReference>
<evidence type="ECO:0000256" key="2">
    <source>
        <dbReference type="SAM" id="MobiDB-lite"/>
    </source>
</evidence>
<evidence type="ECO:0000256" key="1">
    <source>
        <dbReference type="ARBA" id="ARBA00022553"/>
    </source>
</evidence>
<gene>
    <name evidence="3" type="ORF">AKAME5_000547200</name>
</gene>
<evidence type="ECO:0000313" key="3">
    <source>
        <dbReference type="EMBL" id="GLD52597.1"/>
    </source>
</evidence>
<dbReference type="EMBL" id="BRZM01000014">
    <property type="protein sequence ID" value="GLD52597.1"/>
    <property type="molecule type" value="Genomic_DNA"/>
</dbReference>
<organism evidence="3 4">
    <name type="scientific">Lates japonicus</name>
    <name type="common">Japanese lates</name>
    <dbReference type="NCBI Taxonomy" id="270547"/>
    <lineage>
        <taxon>Eukaryota</taxon>
        <taxon>Metazoa</taxon>
        <taxon>Chordata</taxon>
        <taxon>Craniata</taxon>
        <taxon>Vertebrata</taxon>
        <taxon>Euteleostomi</taxon>
        <taxon>Actinopterygii</taxon>
        <taxon>Neopterygii</taxon>
        <taxon>Teleostei</taxon>
        <taxon>Neoteleostei</taxon>
        <taxon>Acanthomorphata</taxon>
        <taxon>Carangaria</taxon>
        <taxon>Carangaria incertae sedis</taxon>
        <taxon>Centropomidae</taxon>
        <taxon>Lates</taxon>
    </lineage>
</organism>
<accession>A0AAD3MET1</accession>
<reference evidence="3" key="1">
    <citation type="submission" date="2022-08" db="EMBL/GenBank/DDBJ databases">
        <title>Genome sequencing of akame (Lates japonicus).</title>
        <authorList>
            <person name="Hashiguchi Y."/>
            <person name="Takahashi H."/>
        </authorList>
    </citation>
    <scope>NUCLEOTIDE SEQUENCE</scope>
    <source>
        <strain evidence="3">Kochi</strain>
    </source>
</reference>
<dbReference type="InterPro" id="IPR023246">
    <property type="entry name" value="AUTS2"/>
</dbReference>
<dbReference type="AlphaFoldDB" id="A0AAD3MET1"/>
<comment type="caution">
    <text evidence="3">The sequence shown here is derived from an EMBL/GenBank/DDBJ whole genome shotgun (WGS) entry which is preliminary data.</text>
</comment>
<feature type="compositionally biased region" description="Polar residues" evidence="2">
    <location>
        <begin position="60"/>
        <end position="69"/>
    </location>
</feature>
<protein>
    <submittedName>
        <fullName evidence="3">Fibrosin-1-like protein isoform X1</fullName>
    </submittedName>
</protein>
<feature type="region of interest" description="Disordered" evidence="2">
    <location>
        <begin position="32"/>
        <end position="51"/>
    </location>
</feature>